<name>A0AAV4V9W3_9ARAC</name>
<dbReference type="AlphaFoldDB" id="A0AAV4V9W3"/>
<organism evidence="1 2">
    <name type="scientific">Caerostris darwini</name>
    <dbReference type="NCBI Taxonomy" id="1538125"/>
    <lineage>
        <taxon>Eukaryota</taxon>
        <taxon>Metazoa</taxon>
        <taxon>Ecdysozoa</taxon>
        <taxon>Arthropoda</taxon>
        <taxon>Chelicerata</taxon>
        <taxon>Arachnida</taxon>
        <taxon>Araneae</taxon>
        <taxon>Araneomorphae</taxon>
        <taxon>Entelegynae</taxon>
        <taxon>Araneoidea</taxon>
        <taxon>Araneidae</taxon>
        <taxon>Caerostris</taxon>
    </lineage>
</organism>
<proteinExistence type="predicted"/>
<evidence type="ECO:0000313" key="1">
    <source>
        <dbReference type="EMBL" id="GIY66808.1"/>
    </source>
</evidence>
<evidence type="ECO:0000313" key="2">
    <source>
        <dbReference type="Proteomes" id="UP001054837"/>
    </source>
</evidence>
<keyword evidence="2" id="KW-1185">Reference proteome</keyword>
<gene>
    <name evidence="1" type="ORF">CDAR_18421</name>
</gene>
<protein>
    <submittedName>
        <fullName evidence="1">Uncharacterized protein</fullName>
    </submittedName>
</protein>
<reference evidence="1 2" key="1">
    <citation type="submission" date="2021-06" db="EMBL/GenBank/DDBJ databases">
        <title>Caerostris darwini draft genome.</title>
        <authorList>
            <person name="Kono N."/>
            <person name="Arakawa K."/>
        </authorList>
    </citation>
    <scope>NUCLEOTIDE SEQUENCE [LARGE SCALE GENOMIC DNA]</scope>
</reference>
<dbReference type="EMBL" id="BPLQ01012651">
    <property type="protein sequence ID" value="GIY66808.1"/>
    <property type="molecule type" value="Genomic_DNA"/>
</dbReference>
<accession>A0AAV4V9W3</accession>
<comment type="caution">
    <text evidence="1">The sequence shown here is derived from an EMBL/GenBank/DDBJ whole genome shotgun (WGS) entry which is preliminary data.</text>
</comment>
<dbReference type="Proteomes" id="UP001054837">
    <property type="component" value="Unassembled WGS sequence"/>
</dbReference>
<sequence>MVFEVGGVGRFLLPDDLCRPGGQGGEVMNPDPTLDRSSVTLCAFFFTNHLPTLNECRCPSLTMPRTLDRLDQALVLDYDAFKLLVKLSFLP</sequence>